<organism evidence="3 4">
    <name type="scientific">Acinetobacter marinus</name>
    <dbReference type="NCBI Taxonomy" id="281375"/>
    <lineage>
        <taxon>Bacteria</taxon>
        <taxon>Pseudomonadati</taxon>
        <taxon>Pseudomonadota</taxon>
        <taxon>Gammaproteobacteria</taxon>
        <taxon>Moraxellales</taxon>
        <taxon>Moraxellaceae</taxon>
        <taxon>Acinetobacter</taxon>
    </lineage>
</organism>
<dbReference type="EMBL" id="FMYK01000010">
    <property type="protein sequence ID" value="SDC68442.1"/>
    <property type="molecule type" value="Genomic_DNA"/>
</dbReference>
<evidence type="ECO:0000313" key="4">
    <source>
        <dbReference type="Proteomes" id="UP000242317"/>
    </source>
</evidence>
<feature type="signal peptide" evidence="2">
    <location>
        <begin position="1"/>
        <end position="27"/>
    </location>
</feature>
<feature type="region of interest" description="Disordered" evidence="1">
    <location>
        <begin position="58"/>
        <end position="82"/>
    </location>
</feature>
<feature type="compositionally biased region" description="Basic and acidic residues" evidence="1">
    <location>
        <begin position="177"/>
        <end position="191"/>
    </location>
</feature>
<keyword evidence="2" id="KW-0732">Signal</keyword>
<gene>
    <name evidence="3" type="ORF">SAMN05421749_11026</name>
</gene>
<evidence type="ECO:0000256" key="2">
    <source>
        <dbReference type="SAM" id="SignalP"/>
    </source>
</evidence>
<evidence type="ECO:0000256" key="1">
    <source>
        <dbReference type="SAM" id="MobiDB-lite"/>
    </source>
</evidence>
<sequence length="375" mass="43617">MKLNSLRLAMFGVCAVSSLSFSTVVNAANDAIEADPQAIAQPEPPTGTVLDIIPETIDSTPTILPPQSDRKNVPSTEETKDNSWWDRAQAKYSNSLQKRAHSIDNWFGEPDPNEPAWATLRIILDTEWDEYDDFNVKPRVRGKVKLPTLENKLSVVFGDDSLDNEIRNSVSMGNENPRGDRNKTLDSEQSKNDNSSIALRWSQWKNPWGIDTDADLGIRSGDDVYARLKAEKDWDLNNDFTTHAEQIYRYGLDSKHYLRTNLELRHARPNQAYFTDQLSLTYTDDDEEQDFGWDNRIYRQHQFFHDHWFNYGIYTGGDIEDNTPELDSWGPFLGWRQPLWREWFFVQAELNYYNDKDEDRDHHVGALLRLETWFK</sequence>
<dbReference type="OrthoDB" id="6646492at2"/>
<keyword evidence="4" id="KW-1185">Reference proteome</keyword>
<feature type="compositionally biased region" description="Basic and acidic residues" evidence="1">
    <location>
        <begin position="68"/>
        <end position="82"/>
    </location>
</feature>
<feature type="chain" id="PRO_5017329417" description="Selenocysteine synthase" evidence="2">
    <location>
        <begin position="28"/>
        <end position="375"/>
    </location>
</feature>
<evidence type="ECO:0008006" key="5">
    <source>
        <dbReference type="Google" id="ProtNLM"/>
    </source>
</evidence>
<accession>A0A1G6NKC5</accession>
<protein>
    <recommendedName>
        <fullName evidence="5">Selenocysteine synthase</fullName>
    </recommendedName>
</protein>
<dbReference type="RefSeq" id="WP_092621232.1">
    <property type="nucleotide sequence ID" value="NZ_FMYK01000010.1"/>
</dbReference>
<feature type="region of interest" description="Disordered" evidence="1">
    <location>
        <begin position="165"/>
        <end position="192"/>
    </location>
</feature>
<name>A0A1G6NKC5_9GAMM</name>
<reference evidence="4" key="1">
    <citation type="submission" date="2016-09" db="EMBL/GenBank/DDBJ databases">
        <authorList>
            <person name="Varghese N."/>
            <person name="Submissions S."/>
        </authorList>
    </citation>
    <scope>NUCLEOTIDE SEQUENCE [LARGE SCALE GENOMIC DNA]</scope>
    <source>
        <strain evidence="4">ANC 3699</strain>
    </source>
</reference>
<dbReference type="Proteomes" id="UP000242317">
    <property type="component" value="Unassembled WGS sequence"/>
</dbReference>
<proteinExistence type="predicted"/>
<evidence type="ECO:0000313" key="3">
    <source>
        <dbReference type="EMBL" id="SDC68442.1"/>
    </source>
</evidence>
<dbReference type="AlphaFoldDB" id="A0A1G6NKC5"/>